<protein>
    <submittedName>
        <fullName evidence="7">ABC transporter ATP-binding protein</fullName>
    </submittedName>
</protein>
<evidence type="ECO:0000259" key="6">
    <source>
        <dbReference type="PROSITE" id="PS50893"/>
    </source>
</evidence>
<dbReference type="Proteomes" id="UP001371305">
    <property type="component" value="Unassembled WGS sequence"/>
</dbReference>
<evidence type="ECO:0000313" key="8">
    <source>
        <dbReference type="Proteomes" id="UP001371305"/>
    </source>
</evidence>
<reference evidence="7 8" key="1">
    <citation type="submission" date="2024-04" db="EMBL/GenBank/DDBJ databases">
        <title>Luteolibacter sp. isolated from soil.</title>
        <authorList>
            <person name="An J."/>
        </authorList>
    </citation>
    <scope>NUCLEOTIDE SEQUENCE [LARGE SCALE GENOMIC DNA]</scope>
    <source>
        <strain evidence="7 8">Y139</strain>
    </source>
</reference>
<proteinExistence type="inferred from homology"/>
<dbReference type="PANTHER" id="PTHR42711">
    <property type="entry name" value="ABC TRANSPORTER ATP-BINDING PROTEIN"/>
    <property type="match status" value="1"/>
</dbReference>
<comment type="caution">
    <text evidence="7">The sequence shown here is derived from an EMBL/GenBank/DDBJ whole genome shotgun (WGS) entry which is preliminary data.</text>
</comment>
<evidence type="ECO:0000256" key="3">
    <source>
        <dbReference type="ARBA" id="ARBA00022458"/>
    </source>
</evidence>
<dbReference type="InterPro" id="IPR050763">
    <property type="entry name" value="ABC_transporter_ATP-binding"/>
</dbReference>
<dbReference type="RefSeq" id="WP_341407610.1">
    <property type="nucleotide sequence ID" value="NZ_JBBUKT010000014.1"/>
</dbReference>
<evidence type="ECO:0000256" key="4">
    <source>
        <dbReference type="ARBA" id="ARBA00022741"/>
    </source>
</evidence>
<keyword evidence="4" id="KW-0547">Nucleotide-binding</keyword>
<dbReference type="InterPro" id="IPR003593">
    <property type="entry name" value="AAA+_ATPase"/>
</dbReference>
<keyword evidence="5 7" id="KW-0067">ATP-binding</keyword>
<keyword evidence="8" id="KW-1185">Reference proteome</keyword>
<accession>A0ABU9B217</accession>
<dbReference type="GO" id="GO:0005524">
    <property type="term" value="F:ATP binding"/>
    <property type="evidence" value="ECO:0007669"/>
    <property type="project" value="UniProtKB-KW"/>
</dbReference>
<dbReference type="Gene3D" id="3.40.50.300">
    <property type="entry name" value="P-loop containing nucleotide triphosphate hydrolases"/>
    <property type="match status" value="1"/>
</dbReference>
<keyword evidence="2" id="KW-0813">Transport</keyword>
<evidence type="ECO:0000256" key="5">
    <source>
        <dbReference type="ARBA" id="ARBA00022840"/>
    </source>
</evidence>
<gene>
    <name evidence="7" type="ORF">WKV53_25225</name>
</gene>
<evidence type="ECO:0000256" key="1">
    <source>
        <dbReference type="ARBA" id="ARBA00005417"/>
    </source>
</evidence>
<dbReference type="PANTHER" id="PTHR42711:SF5">
    <property type="entry name" value="ABC TRANSPORTER ATP-BINDING PROTEIN NATA"/>
    <property type="match status" value="1"/>
</dbReference>
<dbReference type="SMART" id="SM00382">
    <property type="entry name" value="AAA"/>
    <property type="match status" value="1"/>
</dbReference>
<dbReference type="PROSITE" id="PS50893">
    <property type="entry name" value="ABC_TRANSPORTER_2"/>
    <property type="match status" value="1"/>
</dbReference>
<organism evidence="7 8">
    <name type="scientific">Luteolibacter soli</name>
    <dbReference type="NCBI Taxonomy" id="3135280"/>
    <lineage>
        <taxon>Bacteria</taxon>
        <taxon>Pseudomonadati</taxon>
        <taxon>Verrucomicrobiota</taxon>
        <taxon>Verrucomicrobiia</taxon>
        <taxon>Verrucomicrobiales</taxon>
        <taxon>Verrucomicrobiaceae</taxon>
        <taxon>Luteolibacter</taxon>
    </lineage>
</organism>
<dbReference type="InterPro" id="IPR027417">
    <property type="entry name" value="P-loop_NTPase"/>
</dbReference>
<dbReference type="SUPFAM" id="SSF52540">
    <property type="entry name" value="P-loop containing nucleoside triphosphate hydrolases"/>
    <property type="match status" value="1"/>
</dbReference>
<keyword evidence="3" id="KW-0536">Nodulation</keyword>
<dbReference type="InterPro" id="IPR003439">
    <property type="entry name" value="ABC_transporter-like_ATP-bd"/>
</dbReference>
<evidence type="ECO:0000256" key="2">
    <source>
        <dbReference type="ARBA" id="ARBA00022448"/>
    </source>
</evidence>
<evidence type="ECO:0000313" key="7">
    <source>
        <dbReference type="EMBL" id="MEK7953843.1"/>
    </source>
</evidence>
<dbReference type="EMBL" id="JBBUKT010000014">
    <property type="protein sequence ID" value="MEK7953843.1"/>
    <property type="molecule type" value="Genomic_DNA"/>
</dbReference>
<dbReference type="Pfam" id="PF00005">
    <property type="entry name" value="ABC_tran"/>
    <property type="match status" value="1"/>
</dbReference>
<sequence>MALLEAAGLGKRYGTKRVLWDVDLAFEAGEIAGVLGVNGAGKTTLLGCLAGMIGWDRGEVRLGGERLDRGRLDQRQRMMFLPGEGFHFGGADTIRNAAIFSELWRGIEAQPPIDLEEWLERLGLLEIAFESVETLSRGERYKAVLLALHCADPEIWLIDEPFAAGMDARGMEAFRQLVLAAATRGRCIVYTTQFPELAARFADRVVVVGSGGVLLNESTKDRDPEELIRQLGQELGIHGAHS</sequence>
<feature type="domain" description="ABC transporter" evidence="6">
    <location>
        <begin position="4"/>
        <end position="235"/>
    </location>
</feature>
<comment type="similarity">
    <text evidence="1">Belongs to the ABC transporter superfamily.</text>
</comment>
<name>A0ABU9B217_9BACT</name>